<evidence type="ECO:0000313" key="2">
    <source>
        <dbReference type="EMBL" id="MCQ4924149.1"/>
    </source>
</evidence>
<organism evidence="2 3">
    <name type="scientific">Tissierella carlieri</name>
    <dbReference type="NCBI Taxonomy" id="689904"/>
    <lineage>
        <taxon>Bacteria</taxon>
        <taxon>Bacillati</taxon>
        <taxon>Bacillota</taxon>
        <taxon>Tissierellia</taxon>
        <taxon>Tissierellales</taxon>
        <taxon>Tissierellaceae</taxon>
        <taxon>Tissierella</taxon>
    </lineage>
</organism>
<name>A0ABT1SCJ3_9FIRM</name>
<feature type="transmembrane region" description="Helical" evidence="1">
    <location>
        <begin position="93"/>
        <end position="114"/>
    </location>
</feature>
<proteinExistence type="predicted"/>
<keyword evidence="1" id="KW-1133">Transmembrane helix</keyword>
<evidence type="ECO:0008006" key="4">
    <source>
        <dbReference type="Google" id="ProtNLM"/>
    </source>
</evidence>
<dbReference type="RefSeq" id="WP_256311966.1">
    <property type="nucleotide sequence ID" value="NZ_JANGAC010000010.1"/>
</dbReference>
<evidence type="ECO:0000256" key="1">
    <source>
        <dbReference type="SAM" id="Phobius"/>
    </source>
</evidence>
<dbReference type="EMBL" id="JANGAC010000010">
    <property type="protein sequence ID" value="MCQ4924149.1"/>
    <property type="molecule type" value="Genomic_DNA"/>
</dbReference>
<keyword evidence="1" id="KW-0812">Transmembrane</keyword>
<dbReference type="Proteomes" id="UP001524478">
    <property type="component" value="Unassembled WGS sequence"/>
</dbReference>
<gene>
    <name evidence="2" type="ORF">NE686_13690</name>
</gene>
<comment type="caution">
    <text evidence="2">The sequence shown here is derived from an EMBL/GenBank/DDBJ whole genome shotgun (WGS) entry which is preliminary data.</text>
</comment>
<keyword evidence="1" id="KW-0472">Membrane</keyword>
<accession>A0ABT1SCJ3</accession>
<protein>
    <recommendedName>
        <fullName evidence="4">Zinc-finger domain-containing protein</fullName>
    </recommendedName>
</protein>
<keyword evidence="3" id="KW-1185">Reference proteome</keyword>
<reference evidence="2 3" key="1">
    <citation type="submission" date="2022-06" db="EMBL/GenBank/DDBJ databases">
        <title>Isolation of gut microbiota from human fecal samples.</title>
        <authorList>
            <person name="Pamer E.G."/>
            <person name="Barat B."/>
            <person name="Waligurski E."/>
            <person name="Medina S."/>
            <person name="Paddock L."/>
            <person name="Mostad J."/>
        </authorList>
    </citation>
    <scope>NUCLEOTIDE SEQUENCE [LARGE SCALE GENOMIC DNA]</scope>
    <source>
        <strain evidence="2 3">DFI.7.95</strain>
    </source>
</reference>
<sequence length="165" mass="19112">MKHYDYIEWVLYKNNLLDKEIHRRMEGHLLLCDECMKIFLSLIDEQEMENAGAIIPQDFTVKVLDSIKNITSIKKPIRKSTKKTIKKKVSNDFFVYYAAVASVAVILTATGFFGRIVDTVPQISSNVSSKESRFKASTIYDLTEEITNRTSKFINNFQFRIVKED</sequence>
<evidence type="ECO:0000313" key="3">
    <source>
        <dbReference type="Proteomes" id="UP001524478"/>
    </source>
</evidence>